<dbReference type="Pfam" id="PF07593">
    <property type="entry name" value="UnbV_ASPIC"/>
    <property type="match status" value="1"/>
</dbReference>
<dbReference type="InterPro" id="IPR011519">
    <property type="entry name" value="UnbV_ASPIC"/>
</dbReference>
<dbReference type="Gene3D" id="1.10.606.10">
    <property type="entry name" value="Vanadium-containing Chloroperoxidase, domain 2"/>
    <property type="match status" value="1"/>
</dbReference>
<dbReference type="InterPro" id="IPR052559">
    <property type="entry name" value="V-haloperoxidase"/>
</dbReference>
<dbReference type="Pfam" id="PF18962">
    <property type="entry name" value="Por_Secre_tail"/>
    <property type="match status" value="1"/>
</dbReference>
<dbReference type="PANTHER" id="PTHR34599">
    <property type="entry name" value="PEROXIDASE-RELATED"/>
    <property type="match status" value="1"/>
</dbReference>
<dbReference type="EMBL" id="JBHULH010000012">
    <property type="protein sequence ID" value="MFD2568970.1"/>
    <property type="molecule type" value="Genomic_DNA"/>
</dbReference>
<comment type="caution">
    <text evidence="5">The sequence shown here is derived from an EMBL/GenBank/DDBJ whole genome shotgun (WGS) entry which is preliminary data.</text>
</comment>
<dbReference type="CDD" id="cd03398">
    <property type="entry name" value="PAP2_haloperoxidase"/>
    <property type="match status" value="1"/>
</dbReference>
<protein>
    <submittedName>
        <fullName evidence="5">FG-GAP-like repeat-containing protein</fullName>
    </submittedName>
</protein>
<dbReference type="Pfam" id="PF13517">
    <property type="entry name" value="FG-GAP_3"/>
    <property type="match status" value="2"/>
</dbReference>
<feature type="domain" description="Secretion system C-terminal sorting" evidence="3">
    <location>
        <begin position="1301"/>
        <end position="1366"/>
    </location>
</feature>
<proteinExistence type="predicted"/>
<reference evidence="6" key="1">
    <citation type="journal article" date="2019" name="Int. J. Syst. Evol. Microbiol.">
        <title>The Global Catalogue of Microorganisms (GCM) 10K type strain sequencing project: providing services to taxonomists for standard genome sequencing and annotation.</title>
        <authorList>
            <consortium name="The Broad Institute Genomics Platform"/>
            <consortium name="The Broad Institute Genome Sequencing Center for Infectious Disease"/>
            <person name="Wu L."/>
            <person name="Ma J."/>
        </authorList>
    </citation>
    <scope>NUCLEOTIDE SEQUENCE [LARGE SCALE GENOMIC DNA]</scope>
    <source>
        <strain evidence="6">KCTC 52127</strain>
    </source>
</reference>
<dbReference type="NCBIfam" id="TIGR04183">
    <property type="entry name" value="Por_Secre_tail"/>
    <property type="match status" value="1"/>
</dbReference>
<dbReference type="InterPro" id="IPR036938">
    <property type="entry name" value="PAP2/HPO_sf"/>
</dbReference>
<dbReference type="SUPFAM" id="SSF48317">
    <property type="entry name" value="Acid phosphatase/Vanadium-dependent haloperoxidase"/>
    <property type="match status" value="1"/>
</dbReference>
<dbReference type="Proteomes" id="UP001597508">
    <property type="component" value="Unassembled WGS sequence"/>
</dbReference>
<organism evidence="5 6">
    <name type="scientific">Pseudotenacibaculum haliotis</name>
    <dbReference type="NCBI Taxonomy" id="1862138"/>
    <lineage>
        <taxon>Bacteria</taxon>
        <taxon>Pseudomonadati</taxon>
        <taxon>Bacteroidota</taxon>
        <taxon>Flavobacteriia</taxon>
        <taxon>Flavobacteriales</taxon>
        <taxon>Flavobacteriaceae</taxon>
        <taxon>Pseudotenacibaculum</taxon>
    </lineage>
</organism>
<gene>
    <name evidence="5" type="ORF">ACFSRZ_16460</name>
</gene>
<dbReference type="InterPro" id="IPR026444">
    <property type="entry name" value="Secre_tail"/>
</dbReference>
<dbReference type="SUPFAM" id="SSF69318">
    <property type="entry name" value="Integrin alpha N-terminal domain"/>
    <property type="match status" value="1"/>
</dbReference>
<name>A0ABW5LW09_9FLAO</name>
<accession>A0ABW5LW09</accession>
<evidence type="ECO:0000259" key="2">
    <source>
        <dbReference type="Pfam" id="PF07593"/>
    </source>
</evidence>
<dbReference type="InterPro" id="IPR016119">
    <property type="entry name" value="Br/Cl_peroxidase_C"/>
</dbReference>
<dbReference type="Gene3D" id="2.130.10.130">
    <property type="entry name" value="Integrin alpha, N-terminal"/>
    <property type="match status" value="1"/>
</dbReference>
<feature type="domain" description="DUF6851" evidence="4">
    <location>
        <begin position="705"/>
        <end position="854"/>
    </location>
</feature>
<dbReference type="InterPro" id="IPR013517">
    <property type="entry name" value="FG-GAP"/>
</dbReference>
<dbReference type="PANTHER" id="PTHR34599:SF2">
    <property type="entry name" value="TRAF-TYPE DOMAIN-CONTAINING PROTEIN"/>
    <property type="match status" value="1"/>
</dbReference>
<dbReference type="RefSeq" id="WP_379667674.1">
    <property type="nucleotide sequence ID" value="NZ_JBHULH010000012.1"/>
</dbReference>
<dbReference type="InterPro" id="IPR049283">
    <property type="entry name" value="DUF6851"/>
</dbReference>
<feature type="domain" description="ASPIC/UnbV" evidence="2">
    <location>
        <begin position="475"/>
        <end position="539"/>
    </location>
</feature>
<sequence>MKNYKSPYSMALYAIFHKKKTVLQLYWVQQFFNFYSRFFCVTFLFFLISNFATAQFTFVHKGSLAGFAELKENNGVSVADYDGDLDLDVFVVAKGYDDNGKPETISKLFRNNNNGTFTDVTEESGLTDLLSPEEVPSMFDNYDGLAGEKYGAFWGDYDNDGDPDLFFTHLAKVQLFRNQGDGTFVDVTQQAGILEINNCGNTVATWFDFNNDRFLDLYISDWRYCENTLYQNNGDGTFTNVTVSSGIQTEPALPSFVPFPFDFNKDGLMDLYLTNDLSKPNDLFINLSGSTFEERAEDFGINTAGDDMGMTMGDYNNDGHFDIFITAIDQNFLLTNNGNNTFMDKASVNFVDNSGWGWGATFADFDLDGDEDLMVVNGYDYPTQNRSAELNFYYENKYAQGGNHFVSNTTNGAVELAISVEALDFDYDNDGDLDLFITNSDRRSSFYHNNTIEDSNSSLTWFQVQLQGTLSNRDAIGTILTLTTTTGTIKRYYTGVGFLGQSLKPVHFGLNGETEITELKIEWPSGHVDTHQNLTANTFIRAVENQGFTTLNIAPAETIEGCTDPNSCNFNPQATINNGSCVYLTATESIVGENNPGYLSIEEYSYSLAIGNTMTWEVEGGEIIEGQGTGSIKVKWGLSENASIKAILSSSLCNSDELNFDVVLGVNNLEEDKSIARLWNEVLLEAIRNDYARPTVHARNLFHTSIAMYDAWAIYSDEARPYLIGNSQNTINAFQPFSVNQTIETSRNTTISYAVYRLLKYRFRNSPHANETSDLLDRVMNQLEYDIHMTNTDFSDGNAAALGNYIAEQIIAYGHQDGARELSGYDNGYYEPINEPLAPILPGNSTINDPNRWQSLSLDTFIDQSGNLIAGSTIDFLSPEWGNVTPFALSNVVKQSYERDGNTYHVYHDPGIPPYLGGSSQAMDEAYKWGFSKVSIWSSHLDPEDGVLWDISPASIGNIAIEDFPTSHLQYPSFYDLINGGDIGEGYGFNPKTGQPYQPQIVPRGDYARVLAEFWADGPDSETPPGHWFSILNYVNDHSLFEKKLEGVGEELDPLEWDVKAYFAMGGAMHDAAISAWSVKGWYDYVRPISAIRYMADKGQSTDQNLPSYHEHGIPLRSGYVELVDENDPLAGRYGENIGKIKVKAWRGHGYIGNTATDVAGVDWILAENWWPYQRPSFVTPPFAGYVSGHSTYSRAAAEVMTLLTGDAFFPGGMGEFVAKKDEFLVFEDGPSTDVILQWATYRDASDQCSLSRIWGGIHPPADDIPGRLIGERIGIESYSYAKSFFQGKRFSTFVLGDASIYPNPVDRMGEVTILNTRTDDAYTLYNLLGKSIAVTWSFDADTNTTKVDIPIVSKGLYVLKNRNGESWKLLVK</sequence>
<evidence type="ECO:0000259" key="3">
    <source>
        <dbReference type="Pfam" id="PF18962"/>
    </source>
</evidence>
<evidence type="ECO:0000259" key="4">
    <source>
        <dbReference type="Pfam" id="PF21167"/>
    </source>
</evidence>
<keyword evidence="1" id="KW-0732">Signal</keyword>
<keyword evidence="6" id="KW-1185">Reference proteome</keyword>
<evidence type="ECO:0000256" key="1">
    <source>
        <dbReference type="ARBA" id="ARBA00022729"/>
    </source>
</evidence>
<dbReference type="Pfam" id="PF21167">
    <property type="entry name" value="DUF6851"/>
    <property type="match status" value="1"/>
</dbReference>
<evidence type="ECO:0000313" key="5">
    <source>
        <dbReference type="EMBL" id="MFD2568970.1"/>
    </source>
</evidence>
<dbReference type="InterPro" id="IPR028994">
    <property type="entry name" value="Integrin_alpha_N"/>
</dbReference>
<evidence type="ECO:0000313" key="6">
    <source>
        <dbReference type="Proteomes" id="UP001597508"/>
    </source>
</evidence>